<dbReference type="EMBL" id="JAUEPH010000007">
    <property type="protein sequence ID" value="MDN3205489.1"/>
    <property type="molecule type" value="Genomic_DNA"/>
</dbReference>
<comment type="caution">
    <text evidence="1">The sequence shown here is derived from an EMBL/GenBank/DDBJ whole genome shotgun (WGS) entry which is preliminary data.</text>
</comment>
<name>A0ABT7YG45_9BACT</name>
<evidence type="ECO:0000313" key="2">
    <source>
        <dbReference type="Proteomes" id="UP001171916"/>
    </source>
</evidence>
<reference evidence="1" key="1">
    <citation type="submission" date="2023-06" db="EMBL/GenBank/DDBJ databases">
        <title>Robiginitalea aurantiacus sp. nov. and Algoriphagus sediminis sp. nov., isolated from coastal sediment.</title>
        <authorList>
            <person name="Zhou Z.Y."/>
            <person name="An J."/>
            <person name="Jia Y.W."/>
            <person name="Du Z.J."/>
        </authorList>
    </citation>
    <scope>NUCLEOTIDE SEQUENCE</scope>
    <source>
        <strain evidence="1">C2-7</strain>
    </source>
</reference>
<evidence type="ECO:0000313" key="1">
    <source>
        <dbReference type="EMBL" id="MDN3205489.1"/>
    </source>
</evidence>
<organism evidence="1 2">
    <name type="scientific">Algoriphagus sediminis</name>
    <dbReference type="NCBI Taxonomy" id="3057113"/>
    <lineage>
        <taxon>Bacteria</taxon>
        <taxon>Pseudomonadati</taxon>
        <taxon>Bacteroidota</taxon>
        <taxon>Cytophagia</taxon>
        <taxon>Cytophagales</taxon>
        <taxon>Cyclobacteriaceae</taxon>
        <taxon>Algoriphagus</taxon>
    </lineage>
</organism>
<protein>
    <submittedName>
        <fullName evidence="1">Uncharacterized protein</fullName>
    </submittedName>
</protein>
<accession>A0ABT7YG45</accession>
<sequence length="98" mass="10973">MSLIHLEADLKVSSETHQITVLSNNDEIGIAVQGEGIPDLGISSFKALKLLRNLPEIELAQRIRVVLNQKEIFRSDASLLGQPGKFTLIQLFFRNLFN</sequence>
<dbReference type="Proteomes" id="UP001171916">
    <property type="component" value="Unassembled WGS sequence"/>
</dbReference>
<gene>
    <name evidence="1" type="ORF">QVH07_15110</name>
</gene>
<keyword evidence="2" id="KW-1185">Reference proteome</keyword>
<dbReference type="RefSeq" id="WP_290001970.1">
    <property type="nucleotide sequence ID" value="NZ_JAUEPH010000007.1"/>
</dbReference>
<proteinExistence type="predicted"/>